<dbReference type="Pfam" id="PF13231">
    <property type="entry name" value="PMT_2"/>
    <property type="match status" value="1"/>
</dbReference>
<dbReference type="AlphaFoldDB" id="A0A842YJ77"/>
<accession>A0A842YJ77</accession>
<protein>
    <recommendedName>
        <fullName evidence="9">Glycosyltransferase RgtA/B/C/D-like domain-containing protein</fullName>
    </recommendedName>
</protein>
<evidence type="ECO:0000256" key="5">
    <source>
        <dbReference type="ARBA" id="ARBA00022692"/>
    </source>
</evidence>
<feature type="transmembrane region" description="Helical" evidence="8">
    <location>
        <begin position="124"/>
        <end position="147"/>
    </location>
</feature>
<dbReference type="OrthoDB" id="71427at2157"/>
<dbReference type="InterPro" id="IPR038731">
    <property type="entry name" value="RgtA/B/C-like"/>
</dbReference>
<keyword evidence="5 8" id="KW-0812">Transmembrane</keyword>
<evidence type="ECO:0000259" key="9">
    <source>
        <dbReference type="Pfam" id="PF13231"/>
    </source>
</evidence>
<evidence type="ECO:0000256" key="8">
    <source>
        <dbReference type="SAM" id="Phobius"/>
    </source>
</evidence>
<name>A0A842YJ77_METTF</name>
<feature type="transmembrane region" description="Helical" evidence="8">
    <location>
        <begin position="84"/>
        <end position="103"/>
    </location>
</feature>
<evidence type="ECO:0000256" key="2">
    <source>
        <dbReference type="ARBA" id="ARBA00022475"/>
    </source>
</evidence>
<comment type="subcellular location">
    <subcellularLocation>
        <location evidence="1">Cell membrane</location>
        <topology evidence="1">Multi-pass membrane protein</topology>
    </subcellularLocation>
</comment>
<feature type="transmembrane region" description="Helical" evidence="8">
    <location>
        <begin position="385"/>
        <end position="402"/>
    </location>
</feature>
<feature type="transmembrane region" description="Helical" evidence="8">
    <location>
        <begin position="59"/>
        <end position="78"/>
    </location>
</feature>
<evidence type="ECO:0000256" key="7">
    <source>
        <dbReference type="ARBA" id="ARBA00023136"/>
    </source>
</evidence>
<dbReference type="RefSeq" id="WP_192961314.1">
    <property type="nucleotide sequence ID" value="NZ_QKOF01000003.1"/>
</dbReference>
<evidence type="ECO:0000313" key="11">
    <source>
        <dbReference type="Proteomes" id="UP000646659"/>
    </source>
</evidence>
<feature type="transmembrane region" description="Helical" evidence="8">
    <location>
        <begin position="361"/>
        <end position="379"/>
    </location>
</feature>
<dbReference type="Proteomes" id="UP000646659">
    <property type="component" value="Unassembled WGS sequence"/>
</dbReference>
<feature type="transmembrane region" description="Helical" evidence="8">
    <location>
        <begin position="12"/>
        <end position="30"/>
    </location>
</feature>
<sequence length="536" mass="60110">MISNSKRRNRIIITVLSAFTLLIALKLFQIQSDIGIYYWDIFLYVNNAMKMAHLGPGDALYLPPFFPAVLALLFRLGFTGETAVFAAAAAFYVAGVLGMYLLLRLRFSEMESLAGSISFASFTLILSWAATGALDVPAISLSIWAVYLALLARRHDSRFYYLAFPVAMAAFLTRYTSGLMLLPLAVIILTDPSLRSKLPDIGRGIGLGVLLYLPFGYFFYRNIGTPLPITKQVSSTVTGSATSINPGYSTDSLYYLKHLPEYISAMPSHDYLRVLNPSLSGPTPVAFIVLALIAAGLMAIIWRNRDLISTDNIRGKIIFLILSLALIFTFGRTSFALSEALLLLWALSILWIRGESDNIEMNLAVAVWFLAYLYMHSFHPVKVDRYLITGLPPLAYAISLSVNQLSASIRFRRASAVLSLAVTILMVFSAVSYTAGMPHEYGIVKGEKEAAAWLMNHDPSYRERVIASDRGPAFTWYLGEYVFTRRIQPQRRELSLRYFYELNPDYYIFWTGKTELPEGYRVIYSRDGVSIARKIR</sequence>
<evidence type="ECO:0000256" key="3">
    <source>
        <dbReference type="ARBA" id="ARBA00022676"/>
    </source>
</evidence>
<reference evidence="10" key="1">
    <citation type="submission" date="2018-06" db="EMBL/GenBank/DDBJ databases">
        <title>Draft genome sequence of Methanothermobacter thermautotrophicus Strain WHS, a thermophilic, hydrogenotrophic methanogen isolated from Washburn Hot Springs in Yellowstone National Park, USA.</title>
        <authorList>
            <person name="Mckay L.J."/>
            <person name="Klingelsmith K."/>
            <person name="Inskeep W.P."/>
            <person name="Fields M.W."/>
        </authorList>
    </citation>
    <scope>NUCLEOTIDE SEQUENCE</scope>
    <source>
        <strain evidence="10">WHS</strain>
    </source>
</reference>
<dbReference type="GO" id="GO:0008610">
    <property type="term" value="P:lipid biosynthetic process"/>
    <property type="evidence" value="ECO:0007669"/>
    <property type="project" value="UniProtKB-ARBA"/>
</dbReference>
<gene>
    <name evidence="10" type="ORF">DNK57_01640</name>
</gene>
<feature type="domain" description="Glycosyltransferase RgtA/B/C/D-like" evidence="9">
    <location>
        <begin position="63"/>
        <end position="201"/>
    </location>
</feature>
<dbReference type="EMBL" id="QKOF01000003">
    <property type="protein sequence ID" value="MBE2899532.1"/>
    <property type="molecule type" value="Genomic_DNA"/>
</dbReference>
<feature type="transmembrane region" description="Helical" evidence="8">
    <location>
        <begin position="414"/>
        <end position="435"/>
    </location>
</feature>
<dbReference type="PANTHER" id="PTHR33908:SF11">
    <property type="entry name" value="MEMBRANE PROTEIN"/>
    <property type="match status" value="1"/>
</dbReference>
<evidence type="ECO:0000313" key="10">
    <source>
        <dbReference type="EMBL" id="MBE2899532.1"/>
    </source>
</evidence>
<keyword evidence="3" id="KW-0328">Glycosyltransferase</keyword>
<comment type="caution">
    <text evidence="10">The sequence shown here is derived from an EMBL/GenBank/DDBJ whole genome shotgun (WGS) entry which is preliminary data.</text>
</comment>
<dbReference type="GO" id="GO:0005886">
    <property type="term" value="C:plasma membrane"/>
    <property type="evidence" value="ECO:0007669"/>
    <property type="project" value="UniProtKB-SubCell"/>
</dbReference>
<evidence type="ECO:0000256" key="6">
    <source>
        <dbReference type="ARBA" id="ARBA00022989"/>
    </source>
</evidence>
<evidence type="ECO:0000256" key="4">
    <source>
        <dbReference type="ARBA" id="ARBA00022679"/>
    </source>
</evidence>
<dbReference type="PANTHER" id="PTHR33908">
    <property type="entry name" value="MANNOSYLTRANSFERASE YKCB-RELATED"/>
    <property type="match status" value="1"/>
</dbReference>
<feature type="transmembrane region" description="Helical" evidence="8">
    <location>
        <begin position="159"/>
        <end position="189"/>
    </location>
</feature>
<feature type="transmembrane region" description="Helical" evidence="8">
    <location>
        <begin position="281"/>
        <end position="301"/>
    </location>
</feature>
<keyword evidence="6 8" id="KW-1133">Transmembrane helix</keyword>
<feature type="transmembrane region" description="Helical" evidence="8">
    <location>
        <begin position="336"/>
        <end position="354"/>
    </location>
</feature>
<feature type="transmembrane region" description="Helical" evidence="8">
    <location>
        <begin position="201"/>
        <end position="220"/>
    </location>
</feature>
<organism evidence="10 11">
    <name type="scientific">Methanothermobacter thermautotrophicus</name>
    <name type="common">Methanobacterium thermoformicicum</name>
    <dbReference type="NCBI Taxonomy" id="145262"/>
    <lineage>
        <taxon>Archaea</taxon>
        <taxon>Methanobacteriati</taxon>
        <taxon>Methanobacteriota</taxon>
        <taxon>Methanomada group</taxon>
        <taxon>Methanobacteria</taxon>
        <taxon>Methanobacteriales</taxon>
        <taxon>Methanobacteriaceae</taxon>
        <taxon>Methanothermobacter</taxon>
    </lineage>
</organism>
<evidence type="ECO:0000256" key="1">
    <source>
        <dbReference type="ARBA" id="ARBA00004651"/>
    </source>
</evidence>
<dbReference type="GO" id="GO:0016763">
    <property type="term" value="F:pentosyltransferase activity"/>
    <property type="evidence" value="ECO:0007669"/>
    <property type="project" value="TreeGrafter"/>
</dbReference>
<proteinExistence type="predicted"/>
<keyword evidence="4" id="KW-0808">Transferase</keyword>
<keyword evidence="2" id="KW-1003">Cell membrane</keyword>
<dbReference type="InterPro" id="IPR050297">
    <property type="entry name" value="LipidA_mod_glycosyltrf_83"/>
</dbReference>
<keyword evidence="7 8" id="KW-0472">Membrane</keyword>